<dbReference type="EMBL" id="FNIX01000001">
    <property type="protein sequence ID" value="SDN98672.1"/>
    <property type="molecule type" value="Genomic_DNA"/>
</dbReference>
<dbReference type="Proteomes" id="UP000199691">
    <property type="component" value="Unassembled WGS sequence"/>
</dbReference>
<feature type="transmembrane region" description="Helical" evidence="1">
    <location>
        <begin position="12"/>
        <end position="36"/>
    </location>
</feature>
<name>A0A1H0FVS4_9PSEU</name>
<proteinExistence type="predicted"/>
<keyword evidence="1" id="KW-1133">Transmembrane helix</keyword>
<evidence type="ECO:0000256" key="1">
    <source>
        <dbReference type="SAM" id="Phobius"/>
    </source>
</evidence>
<keyword evidence="1" id="KW-0812">Transmembrane</keyword>
<reference evidence="3" key="1">
    <citation type="submission" date="2016-10" db="EMBL/GenBank/DDBJ databases">
        <authorList>
            <person name="Varghese N."/>
            <person name="Submissions S."/>
        </authorList>
    </citation>
    <scope>NUCLEOTIDE SEQUENCE [LARGE SCALE GENOMIC DNA]</scope>
    <source>
        <strain evidence="3">CGMCC 4.6609</strain>
    </source>
</reference>
<keyword evidence="3" id="KW-1185">Reference proteome</keyword>
<gene>
    <name evidence="2" type="ORF">SAMN05421507_101943</name>
</gene>
<dbReference type="RefSeq" id="WP_281199231.1">
    <property type="nucleotide sequence ID" value="NZ_FNIX01000001.1"/>
</dbReference>
<keyword evidence="1" id="KW-0472">Membrane</keyword>
<sequence>MRPDVVLAQADGLAIGDLALGVAGLIAVAAVVVVALKRKR</sequence>
<protein>
    <submittedName>
        <fullName evidence="2">Uncharacterized protein</fullName>
    </submittedName>
</protein>
<evidence type="ECO:0000313" key="2">
    <source>
        <dbReference type="EMBL" id="SDN98672.1"/>
    </source>
</evidence>
<organism evidence="2 3">
    <name type="scientific">Lentzea jiangxiensis</name>
    <dbReference type="NCBI Taxonomy" id="641025"/>
    <lineage>
        <taxon>Bacteria</taxon>
        <taxon>Bacillati</taxon>
        <taxon>Actinomycetota</taxon>
        <taxon>Actinomycetes</taxon>
        <taxon>Pseudonocardiales</taxon>
        <taxon>Pseudonocardiaceae</taxon>
        <taxon>Lentzea</taxon>
    </lineage>
</organism>
<evidence type="ECO:0000313" key="3">
    <source>
        <dbReference type="Proteomes" id="UP000199691"/>
    </source>
</evidence>
<dbReference type="AlphaFoldDB" id="A0A1H0FVS4"/>
<accession>A0A1H0FVS4</accession>